<dbReference type="GO" id="GO:0016491">
    <property type="term" value="F:oxidoreductase activity"/>
    <property type="evidence" value="ECO:0007669"/>
    <property type="project" value="InterPro"/>
</dbReference>
<dbReference type="InterPro" id="IPR008274">
    <property type="entry name" value="AldOxase/xan_DH_MoCoBD1"/>
</dbReference>
<sequence length="756" mass="81010">MNARLREVTPGLAGDAQIGRALDRVDGPLKVAGRAPYAYEFAGSGETAYGYVVGATVARGRIRRIDTSAAERAPGVVLVLTHENAPELAPFGPRVAKSRLSRPRPYLQGTQVRHWGDPVAFVVAESFEQARAAAFLVRVEYEVEKADLDTRVEPHRDEGFEGGGLPDSEIGDLDAACAAAAHVVDVTYTTPYQHHNAMEPHATLAAWDGERLTLHVAHQMLAEGRTSVADTLRMSKEQVRIVARYIGGGFGGKLTTECDAILSAVAARRLGRPVKTALSRQQTFHNCTHRNESVQRLRLAADADGRLTGIGHTSWQQTAWFDDHIEPTVTCTRALYAAANRSTRLRLVRLDLPMSDSMRAPGEAIGMLTLECAMDELAEKLGMDPLELRRRNDTDVHPEKGKPFSSRHLVECLDEGARRFGWDQRPRTPASRREGRSLIGYGMASAIRPNMLMASSASVHLDAGGRLVARQAMTDIGTGTYTILTQIAADALGLDPAAVRIEMGDTDFPKASGSGGSVGAASAGNALHRACLDVRRQLLDLAAGDAHSALFGVDAGARSSARFAGGWIEAAGRREELVRLLARQAAAGVDGQGRIEPGDVSQDYDQQTFGAHFAEVAVDADTGEIRLRRMLGVFAAGRILNPKTARSQALGGLVWGIGSALTEETFVDARSGAYVNRDLAEYHIPVHADAPEVEAIFLEEHDDIVNALGAKGIGELGICGAGAAVANAVYNASGVRIREFPLTLDKVLAGWAAQGR</sequence>
<dbReference type="Pfam" id="PF01315">
    <property type="entry name" value="Ald_Xan_dh_C"/>
    <property type="match status" value="1"/>
</dbReference>
<dbReference type="InterPro" id="IPR016208">
    <property type="entry name" value="Ald_Oxase/xanthine_DH-like"/>
</dbReference>
<dbReference type="Pfam" id="PF20256">
    <property type="entry name" value="MoCoBD_2"/>
    <property type="match status" value="1"/>
</dbReference>
<dbReference type="InterPro" id="IPR036856">
    <property type="entry name" value="Ald_Oxase/Xan_DH_a/b_sf"/>
</dbReference>
<organism evidence="2">
    <name type="scientific">Coralloluteibacterium stylophorae</name>
    <dbReference type="NCBI Taxonomy" id="1776034"/>
    <lineage>
        <taxon>Bacteria</taxon>
        <taxon>Pseudomonadati</taxon>
        <taxon>Pseudomonadota</taxon>
        <taxon>Gammaproteobacteria</taxon>
        <taxon>Lysobacterales</taxon>
        <taxon>Lysobacteraceae</taxon>
        <taxon>Coralloluteibacterium</taxon>
    </lineage>
</organism>
<dbReference type="EMBL" id="JAGQFT020000001">
    <property type="protein sequence ID" value="MBS7455588.1"/>
    <property type="molecule type" value="Genomic_DNA"/>
</dbReference>
<dbReference type="PANTHER" id="PTHR11908:SF123">
    <property type="entry name" value="ALDEHYDE OXIDOREDUCTASE MOLYBDENUM-BINDING SUBUNIT PAOC"/>
    <property type="match status" value="1"/>
</dbReference>
<dbReference type="Pfam" id="PF02738">
    <property type="entry name" value="MoCoBD_1"/>
    <property type="match status" value="1"/>
</dbReference>
<dbReference type="InterPro" id="IPR000674">
    <property type="entry name" value="Ald_Oxase/Xan_DH_a/b"/>
</dbReference>
<dbReference type="GO" id="GO:0005506">
    <property type="term" value="F:iron ion binding"/>
    <property type="evidence" value="ECO:0007669"/>
    <property type="project" value="InterPro"/>
</dbReference>
<dbReference type="SUPFAM" id="SSF56003">
    <property type="entry name" value="Molybdenum cofactor-binding domain"/>
    <property type="match status" value="1"/>
</dbReference>
<evidence type="ECO:0000259" key="1">
    <source>
        <dbReference type="SMART" id="SM01008"/>
    </source>
</evidence>
<dbReference type="PANTHER" id="PTHR11908">
    <property type="entry name" value="XANTHINE DEHYDROGENASE"/>
    <property type="match status" value="1"/>
</dbReference>
<dbReference type="Gene3D" id="3.30.365.10">
    <property type="entry name" value="Aldehyde oxidase/xanthine dehydrogenase, molybdopterin binding domain"/>
    <property type="match status" value="4"/>
</dbReference>
<comment type="caution">
    <text evidence="2">The sequence shown here is derived from an EMBL/GenBank/DDBJ whole genome shotgun (WGS) entry which is preliminary data.</text>
</comment>
<name>A0A8J8AX89_9GAMM</name>
<evidence type="ECO:0000313" key="2">
    <source>
        <dbReference type="EMBL" id="MBR0562386.1"/>
    </source>
</evidence>
<dbReference type="SUPFAM" id="SSF54665">
    <property type="entry name" value="CO dehydrogenase molybdoprotein N-domain-like"/>
    <property type="match status" value="1"/>
</dbReference>
<dbReference type="SMART" id="SM01008">
    <property type="entry name" value="Ald_Xan_dh_C"/>
    <property type="match status" value="1"/>
</dbReference>
<feature type="domain" description="Aldehyde oxidase/xanthine dehydrogenase a/b hammerhead" evidence="1">
    <location>
        <begin position="32"/>
        <end position="145"/>
    </location>
</feature>
<reference evidence="2" key="2">
    <citation type="submission" date="2021-04" db="EMBL/GenBank/DDBJ databases">
        <authorList>
            <person name="Karlyshev A.V."/>
        </authorList>
    </citation>
    <scope>NUCLEOTIDE SEQUENCE</scope>
    <source>
        <strain evidence="2">LMG 29479</strain>
    </source>
</reference>
<dbReference type="InterPro" id="IPR037165">
    <property type="entry name" value="AldOxase/xan_DH_Mopterin-bd_sf"/>
</dbReference>
<protein>
    <submittedName>
        <fullName evidence="2">Xanthine dehydrogenase family protein molybdopterin-binding subunit</fullName>
    </submittedName>
</protein>
<keyword evidence="4" id="KW-1185">Reference proteome</keyword>
<dbReference type="AlphaFoldDB" id="A0A8J8AX89"/>
<dbReference type="EMBL" id="JAGQFT010000048">
    <property type="protein sequence ID" value="MBR0562386.1"/>
    <property type="molecule type" value="Genomic_DNA"/>
</dbReference>
<dbReference type="RefSeq" id="WP_211926329.1">
    <property type="nucleotide sequence ID" value="NZ_JAGQFT020000001.1"/>
</dbReference>
<accession>A0A8J8AX89</accession>
<dbReference type="InterPro" id="IPR046867">
    <property type="entry name" value="AldOxase/xan_DH_MoCoBD2"/>
</dbReference>
<evidence type="ECO:0000313" key="3">
    <source>
        <dbReference type="EMBL" id="MBS7455588.1"/>
    </source>
</evidence>
<reference evidence="3 4" key="1">
    <citation type="journal article" date="2021" name="Microbiol. Resour. Announc.">
        <title>Draft Genome Sequence of Coralloluteibacterium stylophorae LMG 29479T.</title>
        <authorList>
            <person name="Karlyshev A.V."/>
            <person name="Kudryashova E.B."/>
            <person name="Ariskina E.V."/>
            <person name="Conroy A.P."/>
            <person name="Abidueva E.Y."/>
        </authorList>
    </citation>
    <scope>NUCLEOTIDE SEQUENCE [LARGE SCALE GENOMIC DNA]</scope>
    <source>
        <strain evidence="3 4">LMG 29479</strain>
    </source>
</reference>
<gene>
    <name evidence="3" type="ORF">KB893_000360</name>
    <name evidence="2" type="ORF">KB893_07650</name>
</gene>
<evidence type="ECO:0000313" key="4">
    <source>
        <dbReference type="Proteomes" id="UP000675747"/>
    </source>
</evidence>
<dbReference type="Gene3D" id="3.90.1170.50">
    <property type="entry name" value="Aldehyde oxidase/xanthine dehydrogenase, a/b hammerhead"/>
    <property type="match status" value="1"/>
</dbReference>
<dbReference type="Proteomes" id="UP000675747">
    <property type="component" value="Unassembled WGS sequence"/>
</dbReference>
<proteinExistence type="predicted"/>